<gene>
    <name evidence="3" type="ORF">H4R20_005049</name>
</gene>
<evidence type="ECO:0000259" key="2">
    <source>
        <dbReference type="SMART" id="SM00581"/>
    </source>
</evidence>
<evidence type="ECO:0000256" key="1">
    <source>
        <dbReference type="SAM" id="MobiDB-lite"/>
    </source>
</evidence>
<feature type="compositionally biased region" description="Low complexity" evidence="1">
    <location>
        <begin position="135"/>
        <end position="147"/>
    </location>
</feature>
<feature type="compositionally biased region" description="Basic residues" evidence="1">
    <location>
        <begin position="20"/>
        <end position="29"/>
    </location>
</feature>
<proteinExistence type="predicted"/>
<feature type="region of interest" description="Disordered" evidence="1">
    <location>
        <begin position="424"/>
        <end position="471"/>
    </location>
</feature>
<feature type="region of interest" description="Disordered" evidence="1">
    <location>
        <begin position="1"/>
        <end position="58"/>
    </location>
</feature>
<dbReference type="InterPro" id="IPR007180">
    <property type="entry name" value="DUF382"/>
</dbReference>
<dbReference type="PANTHER" id="PTHR12785">
    <property type="entry name" value="SPLICING FACTOR 3B"/>
    <property type="match status" value="1"/>
</dbReference>
<feature type="compositionally biased region" description="Basic and acidic residues" evidence="1">
    <location>
        <begin position="30"/>
        <end position="39"/>
    </location>
</feature>
<feature type="domain" description="PSP proline-rich" evidence="2">
    <location>
        <begin position="312"/>
        <end position="365"/>
    </location>
</feature>
<dbReference type="Proteomes" id="UP001140094">
    <property type="component" value="Unassembled WGS sequence"/>
</dbReference>
<dbReference type="EMBL" id="JANBUO010001539">
    <property type="protein sequence ID" value="KAJ2797820.1"/>
    <property type="molecule type" value="Genomic_DNA"/>
</dbReference>
<sequence length="530" mass="58997">MALADPKPAKSLSQANSTGSKRRKKKSRKEKQEEEEARRQRLLQQFSDSKPDQQLPSDVIVEYVEQNGPDVSDTEFSDYSAVFANFASNAAKSFGVDEEAEEELGEDVVPGTLQLDTKRREAGTTVESRPDDDMSSNNSDAESMASSSDEDEGNSKDNAGLSRKQKKRIRMSVAELKQIAPRPEVVEWTDTSAHDPELLVALKAAPNTVPVPVHWSQKKKYLQYKRGMEKPPFELPDFIKATGIMEMRDAAKEKEDEKQSKSLARERMRPKMNKLTLDYQRLHDAFFRFQEPPKNMTGHGDLFYEGRESDVTYNFTPGVLSDALKDALNIPPLAPPPWLINMQRFGPPPSYPTMDIPGLNKPIPSGAQWGYHPGGWGRPPVDEFGRPLYGDVFAAGTDGTQAQQMSSAQDAESKKYWGDFEVFESSDEEEEDEDESEEESESEEVPASSGFKEADAQAAGQTELSELTDEQLRSGLASIPSGLETPSAIQLRKHAADSTAETNRSLYTVLPEKETAQLEGIMGSQFTYDM</sequence>
<dbReference type="InterPro" id="IPR006568">
    <property type="entry name" value="PSP_pro-rich"/>
</dbReference>
<feature type="region of interest" description="Disordered" evidence="1">
    <location>
        <begin position="95"/>
        <end position="168"/>
    </location>
</feature>
<dbReference type="OrthoDB" id="10260794at2759"/>
<dbReference type="Pfam" id="PF04037">
    <property type="entry name" value="DUF382"/>
    <property type="match status" value="1"/>
</dbReference>
<comment type="caution">
    <text evidence="3">The sequence shown here is derived from an EMBL/GenBank/DDBJ whole genome shotgun (WGS) entry which is preliminary data.</text>
</comment>
<reference evidence="3" key="1">
    <citation type="submission" date="2022-07" db="EMBL/GenBank/DDBJ databases">
        <title>Phylogenomic reconstructions and comparative analyses of Kickxellomycotina fungi.</title>
        <authorList>
            <person name="Reynolds N.K."/>
            <person name="Stajich J.E."/>
            <person name="Barry K."/>
            <person name="Grigoriev I.V."/>
            <person name="Crous P."/>
            <person name="Smith M.E."/>
        </authorList>
    </citation>
    <scope>NUCLEOTIDE SEQUENCE</scope>
    <source>
        <strain evidence="3">NRRL 1565</strain>
    </source>
</reference>
<dbReference type="PANTHER" id="PTHR12785:SF6">
    <property type="entry name" value="SPLICING FACTOR 3B SUBUNIT 2"/>
    <property type="match status" value="1"/>
</dbReference>
<dbReference type="GO" id="GO:0005634">
    <property type="term" value="C:nucleus"/>
    <property type="evidence" value="ECO:0007669"/>
    <property type="project" value="InterPro"/>
</dbReference>
<evidence type="ECO:0000313" key="4">
    <source>
        <dbReference type="Proteomes" id="UP001140094"/>
    </source>
</evidence>
<organism evidence="3 4">
    <name type="scientific">Coemansia guatemalensis</name>
    <dbReference type="NCBI Taxonomy" id="2761395"/>
    <lineage>
        <taxon>Eukaryota</taxon>
        <taxon>Fungi</taxon>
        <taxon>Fungi incertae sedis</taxon>
        <taxon>Zoopagomycota</taxon>
        <taxon>Kickxellomycotina</taxon>
        <taxon>Kickxellomycetes</taxon>
        <taxon>Kickxellales</taxon>
        <taxon>Kickxellaceae</taxon>
        <taxon>Coemansia</taxon>
    </lineage>
</organism>
<feature type="compositionally biased region" description="Acidic residues" evidence="1">
    <location>
        <begin position="424"/>
        <end position="444"/>
    </location>
</feature>
<protein>
    <recommendedName>
        <fullName evidence="2">PSP proline-rich domain-containing protein</fullName>
    </recommendedName>
</protein>
<accession>A0A9W8HV08</accession>
<keyword evidence="4" id="KW-1185">Reference proteome</keyword>
<evidence type="ECO:0000313" key="3">
    <source>
        <dbReference type="EMBL" id="KAJ2797820.1"/>
    </source>
</evidence>
<dbReference type="InterPro" id="IPR052584">
    <property type="entry name" value="U2_snRNP_Complex_Component"/>
</dbReference>
<feature type="non-terminal residue" evidence="3">
    <location>
        <position position="530"/>
    </location>
</feature>
<name>A0A9W8HV08_9FUNG</name>
<feature type="compositionally biased region" description="Acidic residues" evidence="1">
    <location>
        <begin position="96"/>
        <end position="106"/>
    </location>
</feature>
<feature type="compositionally biased region" description="Polar residues" evidence="1">
    <location>
        <begin position="42"/>
        <end position="56"/>
    </location>
</feature>
<dbReference type="Pfam" id="PF04046">
    <property type="entry name" value="PSP"/>
    <property type="match status" value="1"/>
</dbReference>
<feature type="compositionally biased region" description="Basic and acidic residues" evidence="1">
    <location>
        <begin position="116"/>
        <end position="132"/>
    </location>
</feature>
<dbReference type="AlphaFoldDB" id="A0A9W8HV08"/>
<dbReference type="SMART" id="SM00581">
    <property type="entry name" value="PSP"/>
    <property type="match status" value="1"/>
</dbReference>